<dbReference type="InterPro" id="IPR036890">
    <property type="entry name" value="HATPase_C_sf"/>
</dbReference>
<evidence type="ECO:0000256" key="5">
    <source>
        <dbReference type="SAM" id="Phobius"/>
    </source>
</evidence>
<keyword evidence="8" id="KW-0547">Nucleotide-binding</keyword>
<feature type="region of interest" description="Disordered" evidence="4">
    <location>
        <begin position="367"/>
        <end position="400"/>
    </location>
</feature>
<dbReference type="Pfam" id="PF02518">
    <property type="entry name" value="HATPase_c"/>
    <property type="match status" value="1"/>
</dbReference>
<organism evidence="8 9">
    <name type="scientific">Tsukamurella soli</name>
    <dbReference type="NCBI Taxonomy" id="644556"/>
    <lineage>
        <taxon>Bacteria</taxon>
        <taxon>Bacillati</taxon>
        <taxon>Actinomycetota</taxon>
        <taxon>Actinomycetes</taxon>
        <taxon>Mycobacteriales</taxon>
        <taxon>Tsukamurellaceae</taxon>
        <taxon>Tsukamurella</taxon>
    </lineage>
</organism>
<dbReference type="Gene3D" id="1.20.5.1930">
    <property type="match status" value="1"/>
</dbReference>
<keyword evidence="5" id="KW-1133">Transmembrane helix</keyword>
<dbReference type="Pfam" id="PF04024">
    <property type="entry name" value="PspC"/>
    <property type="match status" value="1"/>
</dbReference>
<feature type="transmembrane region" description="Helical" evidence="5">
    <location>
        <begin position="94"/>
        <end position="112"/>
    </location>
</feature>
<dbReference type="InterPro" id="IPR003594">
    <property type="entry name" value="HATPase_dom"/>
</dbReference>
<keyword evidence="2" id="KW-0418">Kinase</keyword>
<evidence type="ECO:0000256" key="2">
    <source>
        <dbReference type="ARBA" id="ARBA00022777"/>
    </source>
</evidence>
<keyword evidence="3" id="KW-0902">Two-component regulatory system</keyword>
<evidence type="ECO:0000256" key="3">
    <source>
        <dbReference type="ARBA" id="ARBA00023012"/>
    </source>
</evidence>
<evidence type="ECO:0000259" key="7">
    <source>
        <dbReference type="Pfam" id="PF04024"/>
    </source>
</evidence>
<protein>
    <submittedName>
        <fullName evidence="8">ATP-binding protein</fullName>
    </submittedName>
</protein>
<dbReference type="RefSeq" id="WP_345001189.1">
    <property type="nucleotide sequence ID" value="NZ_BAABFR010000141.1"/>
</dbReference>
<dbReference type="InterPro" id="IPR007168">
    <property type="entry name" value="Phageshock_PspC_N"/>
</dbReference>
<dbReference type="SUPFAM" id="SSF55874">
    <property type="entry name" value="ATPase domain of HSP90 chaperone/DNA topoisomerase II/histidine kinase"/>
    <property type="match status" value="1"/>
</dbReference>
<feature type="domain" description="Histidine kinase/HSP90-like ATPase" evidence="6">
    <location>
        <begin position="305"/>
        <end position="389"/>
    </location>
</feature>
<feature type="transmembrane region" description="Helical" evidence="5">
    <location>
        <begin position="70"/>
        <end position="88"/>
    </location>
</feature>
<dbReference type="PANTHER" id="PTHR24421:SF61">
    <property type="entry name" value="OXYGEN SENSOR HISTIDINE KINASE NREB"/>
    <property type="match status" value="1"/>
</dbReference>
<evidence type="ECO:0000259" key="6">
    <source>
        <dbReference type="Pfam" id="PF02518"/>
    </source>
</evidence>
<dbReference type="Proteomes" id="UP001500635">
    <property type="component" value="Unassembled WGS sequence"/>
</dbReference>
<accession>A0ABP8KFL8</accession>
<gene>
    <name evidence="8" type="ORF">GCM10023147_48870</name>
</gene>
<keyword evidence="8" id="KW-0067">ATP-binding</keyword>
<comment type="caution">
    <text evidence="8">The sequence shown here is derived from an EMBL/GenBank/DDBJ whole genome shotgun (WGS) entry which is preliminary data.</text>
</comment>
<keyword evidence="5" id="KW-0812">Transmembrane</keyword>
<name>A0ABP8KFL8_9ACTN</name>
<dbReference type="EMBL" id="BAABFR010000141">
    <property type="protein sequence ID" value="GAA4405616.1"/>
    <property type="molecule type" value="Genomic_DNA"/>
</dbReference>
<keyword evidence="1" id="KW-0808">Transferase</keyword>
<evidence type="ECO:0000256" key="1">
    <source>
        <dbReference type="ARBA" id="ARBA00022679"/>
    </source>
</evidence>
<dbReference type="InterPro" id="IPR050482">
    <property type="entry name" value="Sensor_HK_TwoCompSys"/>
</dbReference>
<keyword evidence="9" id="KW-1185">Reference proteome</keyword>
<reference evidence="9" key="1">
    <citation type="journal article" date="2019" name="Int. J. Syst. Evol. Microbiol.">
        <title>The Global Catalogue of Microorganisms (GCM) 10K type strain sequencing project: providing services to taxonomists for standard genome sequencing and annotation.</title>
        <authorList>
            <consortium name="The Broad Institute Genomics Platform"/>
            <consortium name="The Broad Institute Genome Sequencing Center for Infectious Disease"/>
            <person name="Wu L."/>
            <person name="Ma J."/>
        </authorList>
    </citation>
    <scope>NUCLEOTIDE SEQUENCE [LARGE SCALE GENOMIC DNA]</scope>
    <source>
        <strain evidence="9">JCM 17688</strain>
    </source>
</reference>
<feature type="transmembrane region" description="Helical" evidence="5">
    <location>
        <begin position="133"/>
        <end position="153"/>
    </location>
</feature>
<keyword evidence="5" id="KW-0472">Membrane</keyword>
<proteinExistence type="predicted"/>
<dbReference type="CDD" id="cd16917">
    <property type="entry name" value="HATPase_UhpB-NarQ-NarX-like"/>
    <property type="match status" value="1"/>
</dbReference>
<evidence type="ECO:0000313" key="8">
    <source>
        <dbReference type="EMBL" id="GAA4405616.1"/>
    </source>
</evidence>
<evidence type="ECO:0000256" key="4">
    <source>
        <dbReference type="SAM" id="MobiDB-lite"/>
    </source>
</evidence>
<dbReference type="GO" id="GO:0005524">
    <property type="term" value="F:ATP binding"/>
    <property type="evidence" value="ECO:0007669"/>
    <property type="project" value="UniProtKB-KW"/>
</dbReference>
<evidence type="ECO:0000313" key="9">
    <source>
        <dbReference type="Proteomes" id="UP001500635"/>
    </source>
</evidence>
<feature type="transmembrane region" description="Helical" evidence="5">
    <location>
        <begin position="165"/>
        <end position="184"/>
    </location>
</feature>
<feature type="domain" description="Phage shock protein PspC N-terminal" evidence="7">
    <location>
        <begin position="1"/>
        <end position="54"/>
    </location>
</feature>
<dbReference type="PANTHER" id="PTHR24421">
    <property type="entry name" value="NITRATE/NITRITE SENSOR PROTEIN NARX-RELATED"/>
    <property type="match status" value="1"/>
</dbReference>
<dbReference type="Gene3D" id="3.30.565.10">
    <property type="entry name" value="Histidine kinase-like ATPase, C-terminal domain"/>
    <property type="match status" value="1"/>
</dbReference>
<sequence>MYRRSGGRVIGGVAGGVADHLGVDVTRVRIVFTLLTLLGVGAVGYALLWFLCPQGSDTAPPSAAERRRALGMAILGVLGAVLLAGLASSSDSSFVVPIVVVAVGAALVWREADTAPRDLGTRLVRPSRARALTWARMLGGATLVVVGLGVVLLGHVTVATLRTSLLAVVVTLVGATLLTVPVWVRLWRDLGEERAARVRTAEREEIASHLHDSVLQTLALIQRQADDAGAVKRLARGQERELREWLFGERAEAATSLAAALQVTAGDVEDSHGIRVALVTVGDVGGGAAGGELGADDRFTALLGATREALVNAAKHSGCESVDLFAEVGDDAVRVFVRDRGVGFDPATVPSDRQGLAGSVRGRIERRGGTVTVKSSPGRGTEVGMTMPRGAAQRSEAESA</sequence>
<feature type="transmembrane region" description="Helical" evidence="5">
    <location>
        <begin position="30"/>
        <end position="50"/>
    </location>
</feature>